<protein>
    <submittedName>
        <fullName evidence="2">Uncharacterized protein</fullName>
    </submittedName>
</protein>
<dbReference type="EMBL" id="MU007107">
    <property type="protein sequence ID" value="KAF2420694.1"/>
    <property type="molecule type" value="Genomic_DNA"/>
</dbReference>
<keyword evidence="1" id="KW-0560">Oxidoreductase</keyword>
<dbReference type="InterPro" id="IPR052228">
    <property type="entry name" value="Sec_Metab_Biosynth_Oxidored"/>
</dbReference>
<name>A0A9P4NGU0_9PEZI</name>
<dbReference type="AlphaFoldDB" id="A0A9P4NGU0"/>
<evidence type="ECO:0000256" key="1">
    <source>
        <dbReference type="ARBA" id="ARBA00023002"/>
    </source>
</evidence>
<dbReference type="GO" id="GO:0016491">
    <property type="term" value="F:oxidoreductase activity"/>
    <property type="evidence" value="ECO:0007669"/>
    <property type="project" value="UniProtKB-KW"/>
</dbReference>
<dbReference type="Proteomes" id="UP000800235">
    <property type="component" value="Unassembled WGS sequence"/>
</dbReference>
<organism evidence="2 3">
    <name type="scientific">Tothia fuscella</name>
    <dbReference type="NCBI Taxonomy" id="1048955"/>
    <lineage>
        <taxon>Eukaryota</taxon>
        <taxon>Fungi</taxon>
        <taxon>Dikarya</taxon>
        <taxon>Ascomycota</taxon>
        <taxon>Pezizomycotina</taxon>
        <taxon>Dothideomycetes</taxon>
        <taxon>Pleosporomycetidae</taxon>
        <taxon>Venturiales</taxon>
        <taxon>Cylindrosympodiaceae</taxon>
        <taxon>Tothia</taxon>
    </lineage>
</organism>
<evidence type="ECO:0000313" key="3">
    <source>
        <dbReference type="Proteomes" id="UP000800235"/>
    </source>
</evidence>
<dbReference type="PANTHER" id="PTHR47534">
    <property type="entry name" value="YALI0E05731P"/>
    <property type="match status" value="1"/>
</dbReference>
<dbReference type="OrthoDB" id="2898509at2759"/>
<dbReference type="PANTHER" id="PTHR47534:SF3">
    <property type="entry name" value="ALCOHOL DEHYDROGENASE-LIKE C-TERMINAL DOMAIN-CONTAINING PROTEIN"/>
    <property type="match status" value="1"/>
</dbReference>
<keyword evidence="3" id="KW-1185">Reference proteome</keyword>
<sequence length="256" mass="28153">MVTYKEIRAANALVNDANAPRVAVFAGGTSGISKITIKALVSTGTSTSEGFEITQVLAYYSRMLFILHFLPLLEKAKAGRVVSVFSGGLERATINFDDLGLTKPENYGGMKSHTQFGTMNTIFMDKLAVGHPGVTFMHSWPGMVYTGNIGRSADPGSILAWIFWLVVEPIIYLISFSDEDSGQRHLFQSSSSAFGGRRVPWKGKVGVNSRSEEGDGLFLVNYKCECTPSAKVITVLREKGQEKVWDHTNDVLRRYL</sequence>
<reference evidence="2" key="1">
    <citation type="journal article" date="2020" name="Stud. Mycol.">
        <title>101 Dothideomycetes genomes: a test case for predicting lifestyles and emergence of pathogens.</title>
        <authorList>
            <person name="Haridas S."/>
            <person name="Albert R."/>
            <person name="Binder M."/>
            <person name="Bloem J."/>
            <person name="Labutti K."/>
            <person name="Salamov A."/>
            <person name="Andreopoulos B."/>
            <person name="Baker S."/>
            <person name="Barry K."/>
            <person name="Bills G."/>
            <person name="Bluhm B."/>
            <person name="Cannon C."/>
            <person name="Castanera R."/>
            <person name="Culley D."/>
            <person name="Daum C."/>
            <person name="Ezra D."/>
            <person name="Gonzalez J."/>
            <person name="Henrissat B."/>
            <person name="Kuo A."/>
            <person name="Liang C."/>
            <person name="Lipzen A."/>
            <person name="Lutzoni F."/>
            <person name="Magnuson J."/>
            <person name="Mondo S."/>
            <person name="Nolan M."/>
            <person name="Ohm R."/>
            <person name="Pangilinan J."/>
            <person name="Park H.-J."/>
            <person name="Ramirez L."/>
            <person name="Alfaro M."/>
            <person name="Sun H."/>
            <person name="Tritt A."/>
            <person name="Yoshinaga Y."/>
            <person name="Zwiers L.-H."/>
            <person name="Turgeon B."/>
            <person name="Goodwin S."/>
            <person name="Spatafora J."/>
            <person name="Crous P."/>
            <person name="Grigoriev I."/>
        </authorList>
    </citation>
    <scope>NUCLEOTIDE SEQUENCE</scope>
    <source>
        <strain evidence="2">CBS 130266</strain>
    </source>
</reference>
<comment type="caution">
    <text evidence="2">The sequence shown here is derived from an EMBL/GenBank/DDBJ whole genome shotgun (WGS) entry which is preliminary data.</text>
</comment>
<gene>
    <name evidence="2" type="ORF">EJ08DRAFT_683245</name>
</gene>
<dbReference type="Gene3D" id="3.40.50.720">
    <property type="entry name" value="NAD(P)-binding Rossmann-like Domain"/>
    <property type="match status" value="1"/>
</dbReference>
<accession>A0A9P4NGU0</accession>
<proteinExistence type="predicted"/>
<evidence type="ECO:0000313" key="2">
    <source>
        <dbReference type="EMBL" id="KAF2420694.1"/>
    </source>
</evidence>